<proteinExistence type="predicted"/>
<dbReference type="AlphaFoldDB" id="A0A1G2EXG3"/>
<dbReference type="EMBL" id="MHMQ01000019">
    <property type="protein sequence ID" value="OGZ30504.1"/>
    <property type="molecule type" value="Genomic_DNA"/>
</dbReference>
<sequence>MDENLKSYLDKQFAHIRSKLEEHDRQFIKIDEHFDSLIESVNAGLKNFNDVQREVGVIKENIREKLGVEI</sequence>
<comment type="caution">
    <text evidence="1">The sequence shown here is derived from an EMBL/GenBank/DDBJ whole genome shotgun (WGS) entry which is preliminary data.</text>
</comment>
<evidence type="ECO:0000313" key="2">
    <source>
        <dbReference type="Proteomes" id="UP000177486"/>
    </source>
</evidence>
<protein>
    <submittedName>
        <fullName evidence="1">Uncharacterized protein</fullName>
    </submittedName>
</protein>
<dbReference type="Proteomes" id="UP000177486">
    <property type="component" value="Unassembled WGS sequence"/>
</dbReference>
<organism evidence="1 2">
    <name type="scientific">Candidatus Niyogibacteria bacterium RIFCSPLOWO2_01_FULL_45_48</name>
    <dbReference type="NCBI Taxonomy" id="1801724"/>
    <lineage>
        <taxon>Bacteria</taxon>
        <taxon>Candidatus Niyogiibacteriota</taxon>
    </lineage>
</organism>
<evidence type="ECO:0000313" key="1">
    <source>
        <dbReference type="EMBL" id="OGZ30504.1"/>
    </source>
</evidence>
<gene>
    <name evidence="1" type="ORF">A2931_00260</name>
</gene>
<accession>A0A1G2EXG3</accession>
<reference evidence="1 2" key="1">
    <citation type="journal article" date="2016" name="Nat. Commun.">
        <title>Thousands of microbial genomes shed light on interconnected biogeochemical processes in an aquifer system.</title>
        <authorList>
            <person name="Anantharaman K."/>
            <person name="Brown C.T."/>
            <person name="Hug L.A."/>
            <person name="Sharon I."/>
            <person name="Castelle C.J."/>
            <person name="Probst A.J."/>
            <person name="Thomas B.C."/>
            <person name="Singh A."/>
            <person name="Wilkins M.J."/>
            <person name="Karaoz U."/>
            <person name="Brodie E.L."/>
            <person name="Williams K.H."/>
            <person name="Hubbard S.S."/>
            <person name="Banfield J.F."/>
        </authorList>
    </citation>
    <scope>NUCLEOTIDE SEQUENCE [LARGE SCALE GENOMIC DNA]</scope>
</reference>
<name>A0A1G2EXG3_9BACT</name>